<dbReference type="EMBL" id="JAHBCL010000004">
    <property type="protein sequence ID" value="MBS7525744.1"/>
    <property type="molecule type" value="Genomic_DNA"/>
</dbReference>
<reference evidence="2 3" key="1">
    <citation type="submission" date="2021-05" db="EMBL/GenBank/DDBJ databases">
        <title>Fusibacter ferrireducens sp. nov., an anaerobic, sulfur- and Fe-reducing bacterium isolated from the mangrove sediment.</title>
        <authorList>
            <person name="Qiu D."/>
        </authorList>
    </citation>
    <scope>NUCLEOTIDE SEQUENCE [LARGE SCALE GENOMIC DNA]</scope>
    <source>
        <strain evidence="2 3">DSM 12116</strain>
    </source>
</reference>
<comment type="caution">
    <text evidence="2">The sequence shown here is derived from an EMBL/GenBank/DDBJ whole genome shotgun (WGS) entry which is preliminary data.</text>
</comment>
<dbReference type="Gene3D" id="3.30.70.1430">
    <property type="entry name" value="Multidrug efflux transporter AcrB pore domain"/>
    <property type="match status" value="2"/>
</dbReference>
<feature type="transmembrane region" description="Helical" evidence="1">
    <location>
        <begin position="596"/>
        <end position="618"/>
    </location>
</feature>
<feature type="transmembrane region" description="Helical" evidence="1">
    <location>
        <begin position="548"/>
        <end position="565"/>
    </location>
</feature>
<dbReference type="RefSeq" id="WP_213235528.1">
    <property type="nucleotide sequence ID" value="NZ_JAHBCL010000004.1"/>
</dbReference>
<keyword evidence="1" id="KW-1133">Transmembrane helix</keyword>
<keyword evidence="1" id="KW-0812">Transmembrane</keyword>
<evidence type="ECO:0000313" key="2">
    <source>
        <dbReference type="EMBL" id="MBS7525744.1"/>
    </source>
</evidence>
<feature type="transmembrane region" description="Helical" evidence="1">
    <location>
        <begin position="407"/>
        <end position="428"/>
    </location>
</feature>
<organism evidence="2 3">
    <name type="scientific">Fusibacter paucivorans</name>
    <dbReference type="NCBI Taxonomy" id="76009"/>
    <lineage>
        <taxon>Bacteria</taxon>
        <taxon>Bacillati</taxon>
        <taxon>Bacillota</taxon>
        <taxon>Clostridia</taxon>
        <taxon>Eubacteriales</taxon>
        <taxon>Eubacteriales Family XII. Incertae Sedis</taxon>
        <taxon>Fusibacter</taxon>
    </lineage>
</organism>
<feature type="transmembrane region" description="Helical" evidence="1">
    <location>
        <begin position="1021"/>
        <end position="1040"/>
    </location>
</feature>
<keyword evidence="1" id="KW-0472">Membrane</keyword>
<dbReference type="Pfam" id="PF00873">
    <property type="entry name" value="ACR_tran"/>
    <property type="match status" value="1"/>
</dbReference>
<dbReference type="PRINTS" id="PR00702">
    <property type="entry name" value="ACRIFLAVINRP"/>
</dbReference>
<keyword evidence="3" id="KW-1185">Reference proteome</keyword>
<sequence>MEKELPELKMPQNMMGKMASVFIDRFKVVYLIILAVLLLGMMTYQQLPKETVPDISLSYIYVQVPYPGAAVTDIDAMVSEPIEDKLTGISDVKGVTATIQNGYALIIAEFEETADMDDAEQKVRNEIAQLSMPSGAMTPVIGVFETGEMPIFNVTITGDYDLVSLKEYGERIQDQMESVPGIREVSLSGGYDREIQVKVDDVTLREYGLSFSAVTQALQASNINLPAGDLNLDGEDVNVRVDERFTSVEDIENLVIASSPNRTIFLHDVAIVTDSHKTPTSLSRLYLYENADAQTAPAVYLSVYRESGYDIVAPSEALRNIVSTSPSHLIPEDVQLLITADQSEDVVKDLNTVVNNALGGLISVILVLYIFIGLNEALIVSSVIPISLFIALLLMKLTGISFNTISLTGFIIALGLLVDNAIVVMENIDRLREEGVDRITAAKKGLNQVAPAVLAATLTTVGAFIPVAMTPGIIGKFLSVMPKTIIFIIAASFFVSIIITPALCSKFLSAYKVKRPLPTRGQMIRSGIFIFALSVLAFSNQWQITGTTMVIAAVFTLFYVVITLSKKRTAETGEHGLIERYKRFIYQLIASKPKKLAVMTIAIMVFIASVATIPAGILKLELFPDEEPTSMSINIVAPIGTMLSDTSDITKAVEALLFDIPGLQSFTSNVGGDQTNEATITVELMDEEDRTITGEAIQNEIRSRVQKIPGAKIEVKAQSVMSRVSSGAAISLGLKGDDLETLKSYAAQYYDVLKDIEGVVEPALSTDGGNRELVVDIDPNRVAYYGLNLASVASEIRQHVSGSTVGTYTENLEEYDITMYYNDGDIQSAKDFDKLFFTSPTGERINFNEVASLKFQDGLGGIEKEDGEKIIYIEADIAPGYNSAEVNREFSDKVDTIKLPKGISQQVGGEMRDLNEQIGNMAFNFVIALLMVYIVLVIQFNSFLQPLMILFSVPFAIIGVVVGLIVTGNNLGFYAMFGIVALVGIAVNDAIVLIDFTNYLRLEGMSLRAAVAEAVKTRFQPVMATSLTTIGGVLPLALFNDSFSQLGYALIFGLMASTVLTLLIIPLLYYSIENISESKKETII</sequence>
<feature type="transmembrane region" description="Helical" evidence="1">
    <location>
        <begin position="973"/>
        <end position="1000"/>
    </location>
</feature>
<name>A0ABS5PKP9_9FIRM</name>
<feature type="transmembrane region" description="Helical" evidence="1">
    <location>
        <begin position="353"/>
        <end position="372"/>
    </location>
</feature>
<evidence type="ECO:0000256" key="1">
    <source>
        <dbReference type="SAM" id="Phobius"/>
    </source>
</evidence>
<dbReference type="Proteomes" id="UP000746471">
    <property type="component" value="Unassembled WGS sequence"/>
</dbReference>
<feature type="transmembrane region" description="Helical" evidence="1">
    <location>
        <begin position="377"/>
        <end position="395"/>
    </location>
</feature>
<feature type="transmembrane region" description="Helical" evidence="1">
    <location>
        <begin position="1046"/>
        <end position="1070"/>
    </location>
</feature>
<dbReference type="Gene3D" id="3.30.70.1320">
    <property type="entry name" value="Multidrug efflux transporter AcrB pore domain like"/>
    <property type="match status" value="1"/>
</dbReference>
<feature type="transmembrane region" description="Helical" evidence="1">
    <location>
        <begin position="524"/>
        <end position="542"/>
    </location>
</feature>
<feature type="transmembrane region" description="Helical" evidence="1">
    <location>
        <begin position="449"/>
        <end position="473"/>
    </location>
</feature>
<dbReference type="Gene3D" id="3.30.2090.10">
    <property type="entry name" value="Multidrug efflux transporter AcrB TolC docking domain, DN and DC subdomains"/>
    <property type="match status" value="2"/>
</dbReference>
<dbReference type="PANTHER" id="PTHR32063">
    <property type="match status" value="1"/>
</dbReference>
<dbReference type="SUPFAM" id="SSF82693">
    <property type="entry name" value="Multidrug efflux transporter AcrB pore domain, PN1, PN2, PC1 and PC2 subdomains"/>
    <property type="match status" value="3"/>
</dbReference>
<dbReference type="Gene3D" id="1.20.1640.10">
    <property type="entry name" value="Multidrug efflux transporter AcrB transmembrane domain"/>
    <property type="match status" value="2"/>
</dbReference>
<dbReference type="SUPFAM" id="SSF82866">
    <property type="entry name" value="Multidrug efflux transporter AcrB transmembrane domain"/>
    <property type="match status" value="2"/>
</dbReference>
<dbReference type="PANTHER" id="PTHR32063:SF0">
    <property type="entry name" value="SWARMING MOTILITY PROTEIN SWRC"/>
    <property type="match status" value="1"/>
</dbReference>
<feature type="transmembrane region" description="Helical" evidence="1">
    <location>
        <begin position="921"/>
        <end position="940"/>
    </location>
</feature>
<feature type="transmembrane region" description="Helical" evidence="1">
    <location>
        <begin position="485"/>
        <end position="504"/>
    </location>
</feature>
<gene>
    <name evidence="2" type="ORF">KHM83_03530</name>
</gene>
<dbReference type="Gene3D" id="3.30.70.1440">
    <property type="entry name" value="Multidrug efflux transporter AcrB pore domain"/>
    <property type="match status" value="1"/>
</dbReference>
<evidence type="ECO:0000313" key="3">
    <source>
        <dbReference type="Proteomes" id="UP000746471"/>
    </source>
</evidence>
<accession>A0ABS5PKP9</accession>
<dbReference type="InterPro" id="IPR027463">
    <property type="entry name" value="AcrB_DN_DC_subdom"/>
</dbReference>
<protein>
    <submittedName>
        <fullName evidence="2">Efflux RND transporter permease subunit</fullName>
    </submittedName>
</protein>
<dbReference type="SUPFAM" id="SSF82714">
    <property type="entry name" value="Multidrug efflux transporter AcrB TolC docking domain, DN and DC subdomains"/>
    <property type="match status" value="2"/>
</dbReference>
<dbReference type="InterPro" id="IPR001036">
    <property type="entry name" value="Acrflvin-R"/>
</dbReference>
<proteinExistence type="predicted"/>
<feature type="transmembrane region" description="Helical" evidence="1">
    <location>
        <begin position="947"/>
        <end position="967"/>
    </location>
</feature>